<organism evidence="2 3">
    <name type="scientific">Sideroxydans lithotrophicus (strain ES-1)</name>
    <dbReference type="NCBI Taxonomy" id="580332"/>
    <lineage>
        <taxon>Bacteria</taxon>
        <taxon>Pseudomonadati</taxon>
        <taxon>Pseudomonadota</taxon>
        <taxon>Betaproteobacteria</taxon>
        <taxon>Nitrosomonadales</taxon>
        <taxon>Gallionellaceae</taxon>
        <taxon>Sideroxydans</taxon>
    </lineage>
</organism>
<keyword evidence="1" id="KW-0812">Transmembrane</keyword>
<accession>D5CLP6</accession>
<dbReference type="eggNOG" id="ENOG502ZA7G">
    <property type="taxonomic scope" value="Bacteria"/>
</dbReference>
<dbReference type="Proteomes" id="UP000001625">
    <property type="component" value="Chromosome"/>
</dbReference>
<dbReference type="KEGG" id="slt:Slit_2263"/>
<keyword evidence="3" id="KW-1185">Reference proteome</keyword>
<feature type="transmembrane region" description="Helical" evidence="1">
    <location>
        <begin position="28"/>
        <end position="47"/>
    </location>
</feature>
<feature type="transmembrane region" description="Helical" evidence="1">
    <location>
        <begin position="91"/>
        <end position="115"/>
    </location>
</feature>
<sequence>MQCVNSFLGICFVPVTSTASIFGFKDFISALALLIIIYTISDVRYRFRIAVSPTPLYKISYWLIALIGFGTLLTDIWISEKWLVPNILISAAIWQGILAALFLGLVITWMHYAFIKPTIFGRNNYYQYAQELYRIVLKGSETELPIIAHELAYSAESLVTFAAGLNKAKTEAKDKLKPCAEGYANDMLLLIANRKLCRHIVASSPITAIRFLDAVAESKAFHVPIGLFAKNVSTEAIQNKDSSLYHEDDGYNSGLLGYIKPLSQALYGNYKLVEALQNHSPLDIDYKSVWAWNADQFEAYCRAVQMTLKNYLDDGHWGQHSYVLTGALGNIHETCNRAIWDIKKSDDDYVGDAWHRLDAGVDFIKNSINAIDQLKPQPEARTLRIHHRERNRLMNEDFYDRLAEAMFKIIHSAALIDGPSDKAWSIHHNSVWGDFFGLSNEGRAWKIVQFKLRRLLYDEIQSIESSPNYKNARLLGICLNVMGLKMGKRSGYGRDCAALKAVILALTQRNYLHLRQVNTEIADACLIGGITFDADQSRLVKTYAKGLRPEPDREYLLLQQPAELKGSASHFL</sequence>
<dbReference type="HOGENOM" id="CLU_034526_0_0_4"/>
<evidence type="ECO:0000313" key="3">
    <source>
        <dbReference type="Proteomes" id="UP000001625"/>
    </source>
</evidence>
<reference evidence="2 3" key="1">
    <citation type="submission" date="2010-03" db="EMBL/GenBank/DDBJ databases">
        <title>Complete sequence of Sideroxydans lithotrophicus ES-1.</title>
        <authorList>
            <consortium name="US DOE Joint Genome Institute"/>
            <person name="Lucas S."/>
            <person name="Copeland A."/>
            <person name="Lapidus A."/>
            <person name="Cheng J.-F."/>
            <person name="Bruce D."/>
            <person name="Goodwin L."/>
            <person name="Pitluck S."/>
            <person name="Munk A.C."/>
            <person name="Detter J.C."/>
            <person name="Han C."/>
            <person name="Tapia R."/>
            <person name="Larimer F."/>
            <person name="Land M."/>
            <person name="Hauser L."/>
            <person name="Kyrpides N."/>
            <person name="Ivanova N."/>
            <person name="Emerson D."/>
            <person name="Woyke T."/>
        </authorList>
    </citation>
    <scope>NUCLEOTIDE SEQUENCE [LARGE SCALE GENOMIC DNA]</scope>
    <source>
        <strain evidence="2 3">ES-1</strain>
    </source>
</reference>
<gene>
    <name evidence="2" type="ordered locus">Slit_2263</name>
</gene>
<dbReference type="AlphaFoldDB" id="D5CLP6"/>
<protein>
    <submittedName>
        <fullName evidence="2">Uncharacterized protein</fullName>
    </submittedName>
</protein>
<keyword evidence="1" id="KW-1133">Transmembrane helix</keyword>
<proteinExistence type="predicted"/>
<evidence type="ECO:0000313" key="2">
    <source>
        <dbReference type="EMBL" id="ADE12491.1"/>
    </source>
</evidence>
<keyword evidence="1" id="KW-0472">Membrane</keyword>
<dbReference type="EMBL" id="CP001965">
    <property type="protein sequence ID" value="ADE12491.1"/>
    <property type="molecule type" value="Genomic_DNA"/>
</dbReference>
<evidence type="ECO:0000256" key="1">
    <source>
        <dbReference type="SAM" id="Phobius"/>
    </source>
</evidence>
<feature type="transmembrane region" description="Helical" evidence="1">
    <location>
        <begin position="59"/>
        <end position="79"/>
    </location>
</feature>
<dbReference type="STRING" id="580332.Slit_2263"/>
<name>D5CLP6_SIDLE</name>